<comment type="caution">
    <text evidence="2">The sequence shown here is derived from an EMBL/GenBank/DDBJ whole genome shotgun (WGS) entry which is preliminary data.</text>
</comment>
<evidence type="ECO:0000313" key="4">
    <source>
        <dbReference type="Proteomes" id="UP000614609"/>
    </source>
</evidence>
<dbReference type="RefSeq" id="WP_188873180.1">
    <property type="nucleotide sequence ID" value="NZ_BMOO01000011.1"/>
</dbReference>
<evidence type="ECO:0000256" key="1">
    <source>
        <dbReference type="SAM" id="MobiDB-lite"/>
    </source>
</evidence>
<reference evidence="2" key="2">
    <citation type="submission" date="2020-09" db="EMBL/GenBank/DDBJ databases">
        <authorList>
            <person name="Sun Q."/>
            <person name="Ohkuma M."/>
        </authorList>
    </citation>
    <scope>NUCLEOTIDE SEQUENCE</scope>
    <source>
        <strain evidence="2">JCM 16108</strain>
    </source>
</reference>
<reference evidence="3" key="3">
    <citation type="submission" date="2021-03" db="EMBL/GenBank/DDBJ databases">
        <title>Genomic Encyclopedia of Type Strains, Phase IV (KMG-IV): sequencing the most valuable type-strain genomes for metagenomic binning, comparative biology and taxonomic classification.</title>
        <authorList>
            <person name="Goeker M."/>
        </authorList>
    </citation>
    <scope>NUCLEOTIDE SEQUENCE</scope>
    <source>
        <strain evidence="3">DSM 22443</strain>
    </source>
</reference>
<organism evidence="2 4">
    <name type="scientific">Halarchaeum rubridurum</name>
    <dbReference type="NCBI Taxonomy" id="489911"/>
    <lineage>
        <taxon>Archaea</taxon>
        <taxon>Methanobacteriati</taxon>
        <taxon>Methanobacteriota</taxon>
        <taxon>Stenosarchaea group</taxon>
        <taxon>Halobacteria</taxon>
        <taxon>Halobacteriales</taxon>
        <taxon>Halobacteriaceae</taxon>
    </lineage>
</organism>
<gene>
    <name evidence="2" type="ORF">GCM10009017_27740</name>
    <name evidence="3" type="ORF">J2752_002902</name>
</gene>
<dbReference type="Proteomes" id="UP000765891">
    <property type="component" value="Unassembled WGS sequence"/>
</dbReference>
<dbReference type="AlphaFoldDB" id="A0A830G5X8"/>
<name>A0A830G5X8_9EURY</name>
<evidence type="ECO:0000313" key="2">
    <source>
        <dbReference type="EMBL" id="GGM76370.1"/>
    </source>
</evidence>
<dbReference type="Proteomes" id="UP000614609">
    <property type="component" value="Unassembled WGS sequence"/>
</dbReference>
<protein>
    <submittedName>
        <fullName evidence="2">Uncharacterized protein</fullName>
    </submittedName>
</protein>
<accession>A0A830G5X8</accession>
<feature type="region of interest" description="Disordered" evidence="1">
    <location>
        <begin position="49"/>
        <end position="70"/>
    </location>
</feature>
<dbReference type="EMBL" id="BMOO01000011">
    <property type="protein sequence ID" value="GGM76370.1"/>
    <property type="molecule type" value="Genomic_DNA"/>
</dbReference>
<proteinExistence type="predicted"/>
<sequence>MSRPLVYGALSLVALLVGATLGFALLGPVGAVLFGVGGPVVLFVTWGETSEREPTPEVRPGERDGENGGS</sequence>
<dbReference type="EMBL" id="JAGGKO010000010">
    <property type="protein sequence ID" value="MBP1955971.1"/>
    <property type="molecule type" value="Genomic_DNA"/>
</dbReference>
<reference evidence="2" key="1">
    <citation type="journal article" date="2014" name="Int. J. Syst. Evol. Microbiol.">
        <title>Complete genome sequence of Corynebacterium casei LMG S-19264T (=DSM 44701T), isolated from a smear-ripened cheese.</title>
        <authorList>
            <consortium name="US DOE Joint Genome Institute (JGI-PGF)"/>
            <person name="Walter F."/>
            <person name="Albersmeier A."/>
            <person name="Kalinowski J."/>
            <person name="Ruckert C."/>
        </authorList>
    </citation>
    <scope>NUCLEOTIDE SEQUENCE</scope>
    <source>
        <strain evidence="2">JCM 16108</strain>
    </source>
</reference>
<evidence type="ECO:0000313" key="3">
    <source>
        <dbReference type="EMBL" id="MBP1955971.1"/>
    </source>
</evidence>
<keyword evidence="4" id="KW-1185">Reference proteome</keyword>